<dbReference type="AlphaFoldDB" id="A0A914Y136"/>
<organism evidence="2 3">
    <name type="scientific">Panagrolaimus superbus</name>
    <dbReference type="NCBI Taxonomy" id="310955"/>
    <lineage>
        <taxon>Eukaryota</taxon>
        <taxon>Metazoa</taxon>
        <taxon>Ecdysozoa</taxon>
        <taxon>Nematoda</taxon>
        <taxon>Chromadorea</taxon>
        <taxon>Rhabditida</taxon>
        <taxon>Tylenchina</taxon>
        <taxon>Panagrolaimomorpha</taxon>
        <taxon>Panagrolaimoidea</taxon>
        <taxon>Panagrolaimidae</taxon>
        <taxon>Panagrolaimus</taxon>
    </lineage>
</organism>
<evidence type="ECO:0000313" key="2">
    <source>
        <dbReference type="Proteomes" id="UP000887577"/>
    </source>
</evidence>
<name>A0A914Y136_9BILA</name>
<evidence type="ECO:0000313" key="3">
    <source>
        <dbReference type="WBParaSite" id="PSU_v2.g11552.t1"/>
    </source>
</evidence>
<accession>A0A914Y136</accession>
<proteinExistence type="predicted"/>
<reference evidence="3" key="1">
    <citation type="submission" date="2022-11" db="UniProtKB">
        <authorList>
            <consortium name="WormBaseParasite"/>
        </authorList>
    </citation>
    <scope>IDENTIFICATION</scope>
</reference>
<dbReference type="Proteomes" id="UP000887577">
    <property type="component" value="Unplaced"/>
</dbReference>
<feature type="coiled-coil region" evidence="1">
    <location>
        <begin position="187"/>
        <end position="246"/>
    </location>
</feature>
<protein>
    <submittedName>
        <fullName evidence="3">Transforming acidic coiled-coil-containing protein C-terminal domain-containing protein</fullName>
    </submittedName>
</protein>
<sequence length="264" mass="29889">MELLPTTDKTPKSVSFKVEEASAETSVFSTPPVVKYLHQTPTTDLHQKSVSFNVGKDVDDDHVVKPSYFATPKPVSKKQPLEYTDETYFEDEKSFEQEAVTTTSSEAITGESPKRSDASVFDASMVSFLEEEMQVYAEEQCKCIRFESVIKEYNILREKFEAKPGSGNVNTTITNDASVDSKIDEEIFQLNEELVKVQMEVEDYKKAAEIAKKEAEDFQFVLDEEKRRAKNRIADLQKENFALSDELETLKLGGGDASRKLMFL</sequence>
<evidence type="ECO:0000256" key="1">
    <source>
        <dbReference type="SAM" id="Coils"/>
    </source>
</evidence>
<keyword evidence="2" id="KW-1185">Reference proteome</keyword>
<keyword evidence="1" id="KW-0175">Coiled coil</keyword>
<dbReference type="WBParaSite" id="PSU_v2.g11552.t1">
    <property type="protein sequence ID" value="PSU_v2.g11552.t1"/>
    <property type="gene ID" value="PSU_v2.g11552"/>
</dbReference>